<dbReference type="InterPro" id="IPR001128">
    <property type="entry name" value="Cyt_P450"/>
</dbReference>
<dbReference type="Proteomes" id="UP000230750">
    <property type="component" value="Unassembled WGS sequence"/>
</dbReference>
<keyword evidence="3" id="KW-1185">Reference proteome</keyword>
<name>A0A2G8JEF7_STIJA</name>
<dbReference type="Pfam" id="PF00067">
    <property type="entry name" value="p450"/>
    <property type="match status" value="1"/>
</dbReference>
<dbReference type="InterPro" id="IPR036396">
    <property type="entry name" value="Cyt_P450_sf"/>
</dbReference>
<evidence type="ECO:0000256" key="1">
    <source>
        <dbReference type="ARBA" id="ARBA00010617"/>
    </source>
</evidence>
<dbReference type="GO" id="GO:0004497">
    <property type="term" value="F:monooxygenase activity"/>
    <property type="evidence" value="ECO:0007669"/>
    <property type="project" value="InterPro"/>
</dbReference>
<comment type="caution">
    <text evidence="2">The sequence shown here is derived from an EMBL/GenBank/DDBJ whole genome shotgun (WGS) entry which is preliminary data.</text>
</comment>
<protein>
    <submittedName>
        <fullName evidence="2">Uncharacterized protein</fullName>
    </submittedName>
</protein>
<organism evidence="2 3">
    <name type="scientific">Stichopus japonicus</name>
    <name type="common">Sea cucumber</name>
    <dbReference type="NCBI Taxonomy" id="307972"/>
    <lineage>
        <taxon>Eukaryota</taxon>
        <taxon>Metazoa</taxon>
        <taxon>Echinodermata</taxon>
        <taxon>Eleutherozoa</taxon>
        <taxon>Echinozoa</taxon>
        <taxon>Holothuroidea</taxon>
        <taxon>Aspidochirotacea</taxon>
        <taxon>Aspidochirotida</taxon>
        <taxon>Stichopodidae</taxon>
        <taxon>Apostichopus</taxon>
    </lineage>
</organism>
<dbReference type="OrthoDB" id="3945418at2759"/>
<accession>A0A2G8JEF7</accession>
<dbReference type="GO" id="GO:0005506">
    <property type="term" value="F:iron ion binding"/>
    <property type="evidence" value="ECO:0007669"/>
    <property type="project" value="InterPro"/>
</dbReference>
<dbReference type="GO" id="GO:0016705">
    <property type="term" value="F:oxidoreductase activity, acting on paired donors, with incorporation or reduction of molecular oxygen"/>
    <property type="evidence" value="ECO:0007669"/>
    <property type="project" value="InterPro"/>
</dbReference>
<dbReference type="AlphaFoldDB" id="A0A2G8JEF7"/>
<dbReference type="Gene3D" id="1.10.630.10">
    <property type="entry name" value="Cytochrome P450"/>
    <property type="match status" value="1"/>
</dbReference>
<dbReference type="SUPFAM" id="SSF48264">
    <property type="entry name" value="Cytochrome P450"/>
    <property type="match status" value="1"/>
</dbReference>
<gene>
    <name evidence="2" type="ORF">BSL78_29054</name>
</gene>
<reference evidence="2 3" key="1">
    <citation type="journal article" date="2017" name="PLoS Biol.">
        <title>The sea cucumber genome provides insights into morphological evolution and visceral regeneration.</title>
        <authorList>
            <person name="Zhang X."/>
            <person name="Sun L."/>
            <person name="Yuan J."/>
            <person name="Sun Y."/>
            <person name="Gao Y."/>
            <person name="Zhang L."/>
            <person name="Li S."/>
            <person name="Dai H."/>
            <person name="Hamel J.F."/>
            <person name="Liu C."/>
            <person name="Yu Y."/>
            <person name="Liu S."/>
            <person name="Lin W."/>
            <person name="Guo K."/>
            <person name="Jin S."/>
            <person name="Xu P."/>
            <person name="Storey K.B."/>
            <person name="Huan P."/>
            <person name="Zhang T."/>
            <person name="Zhou Y."/>
            <person name="Zhang J."/>
            <person name="Lin C."/>
            <person name="Li X."/>
            <person name="Xing L."/>
            <person name="Huo D."/>
            <person name="Sun M."/>
            <person name="Wang L."/>
            <person name="Mercier A."/>
            <person name="Li F."/>
            <person name="Yang H."/>
            <person name="Xiang J."/>
        </authorList>
    </citation>
    <scope>NUCLEOTIDE SEQUENCE [LARGE SCALE GENOMIC DNA]</scope>
    <source>
        <strain evidence="2">Shaxun</strain>
        <tissue evidence="2">Muscle</tissue>
    </source>
</reference>
<comment type="similarity">
    <text evidence="1">Belongs to the cytochrome P450 family.</text>
</comment>
<proteinExistence type="inferred from homology"/>
<dbReference type="GO" id="GO:0020037">
    <property type="term" value="F:heme binding"/>
    <property type="evidence" value="ECO:0007669"/>
    <property type="project" value="InterPro"/>
</dbReference>
<evidence type="ECO:0000313" key="2">
    <source>
        <dbReference type="EMBL" id="PIK34124.1"/>
    </source>
</evidence>
<evidence type="ECO:0000313" key="3">
    <source>
        <dbReference type="Proteomes" id="UP000230750"/>
    </source>
</evidence>
<sequence length="79" mass="9367">MSRHWAFRESLLKTSPSKATDFLLELPLCESYSIMMDPEIFPEPEKLKPERFLDAEGNYHRPKELFRLEWVCVPVLVNN</sequence>
<dbReference type="EMBL" id="MRZV01002277">
    <property type="protein sequence ID" value="PIK34124.1"/>
    <property type="molecule type" value="Genomic_DNA"/>
</dbReference>